<dbReference type="PANTHER" id="PTHR38687">
    <property type="entry name" value="CELL DIVISION PROTEIN DEDD-RELATED"/>
    <property type="match status" value="1"/>
</dbReference>
<dbReference type="GO" id="GO:0032506">
    <property type="term" value="P:cytokinetic process"/>
    <property type="evidence" value="ECO:0007669"/>
    <property type="project" value="TreeGrafter"/>
</dbReference>
<feature type="transmembrane region" description="Helical" evidence="2">
    <location>
        <begin position="36"/>
        <end position="54"/>
    </location>
</feature>
<dbReference type="RefSeq" id="WP_169418864.1">
    <property type="nucleotide sequence ID" value="NZ_JABBFX010000001.1"/>
</dbReference>
<evidence type="ECO:0000313" key="4">
    <source>
        <dbReference type="EMBL" id="NML44757.1"/>
    </source>
</evidence>
<evidence type="ECO:0000313" key="5">
    <source>
        <dbReference type="Proteomes" id="UP000541185"/>
    </source>
</evidence>
<dbReference type="Gene3D" id="3.30.70.1070">
    <property type="entry name" value="Sporulation related repeat"/>
    <property type="match status" value="1"/>
</dbReference>
<comment type="caution">
    <text evidence="4">The sequence shown here is derived from an EMBL/GenBank/DDBJ whole genome shotgun (WGS) entry which is preliminary data.</text>
</comment>
<feature type="compositionally biased region" description="Low complexity" evidence="1">
    <location>
        <begin position="105"/>
        <end position="120"/>
    </location>
</feature>
<accession>A0A848H2Q9</accession>
<keyword evidence="2" id="KW-1133">Transmembrane helix</keyword>
<feature type="compositionally biased region" description="Low complexity" evidence="1">
    <location>
        <begin position="85"/>
        <end position="98"/>
    </location>
</feature>
<keyword evidence="2" id="KW-0812">Transmembrane</keyword>
<dbReference type="PROSITE" id="PS51724">
    <property type="entry name" value="SPOR"/>
    <property type="match status" value="1"/>
</dbReference>
<proteinExistence type="predicted"/>
<keyword evidence="2" id="KW-0472">Membrane</keyword>
<reference evidence="4 5" key="1">
    <citation type="submission" date="2020-04" db="EMBL/GenBank/DDBJ databases">
        <title>Ramlibacter sp. G-1-2-2 isolated from soil.</title>
        <authorList>
            <person name="Dahal R.H."/>
        </authorList>
    </citation>
    <scope>NUCLEOTIDE SEQUENCE [LARGE SCALE GENOMIC DNA]</scope>
    <source>
        <strain evidence="4 5">G-1-2-2</strain>
    </source>
</reference>
<dbReference type="InterPro" id="IPR052521">
    <property type="entry name" value="Cell_div_SPOR-domain"/>
</dbReference>
<dbReference type="GO" id="GO:0030428">
    <property type="term" value="C:cell septum"/>
    <property type="evidence" value="ECO:0007669"/>
    <property type="project" value="TreeGrafter"/>
</dbReference>
<feature type="compositionally biased region" description="Basic and acidic residues" evidence="1">
    <location>
        <begin position="121"/>
        <end position="161"/>
    </location>
</feature>
<feature type="region of interest" description="Disordered" evidence="1">
    <location>
        <begin position="71"/>
        <end position="161"/>
    </location>
</feature>
<dbReference type="InterPro" id="IPR036680">
    <property type="entry name" value="SPOR-like_sf"/>
</dbReference>
<dbReference type="Pfam" id="PF05036">
    <property type="entry name" value="SPOR"/>
    <property type="match status" value="1"/>
</dbReference>
<dbReference type="PANTHER" id="PTHR38687:SF1">
    <property type="entry name" value="CELL DIVISION PROTEIN DEDD"/>
    <property type="match status" value="1"/>
</dbReference>
<organism evidence="4 5">
    <name type="scientific">Ramlibacter agri</name>
    <dbReference type="NCBI Taxonomy" id="2728837"/>
    <lineage>
        <taxon>Bacteria</taxon>
        <taxon>Pseudomonadati</taxon>
        <taxon>Pseudomonadota</taxon>
        <taxon>Betaproteobacteria</taxon>
        <taxon>Burkholderiales</taxon>
        <taxon>Comamonadaceae</taxon>
        <taxon>Ramlibacter</taxon>
    </lineage>
</organism>
<evidence type="ECO:0000256" key="2">
    <source>
        <dbReference type="SAM" id="Phobius"/>
    </source>
</evidence>
<evidence type="ECO:0000259" key="3">
    <source>
        <dbReference type="PROSITE" id="PS51724"/>
    </source>
</evidence>
<dbReference type="GO" id="GO:0042834">
    <property type="term" value="F:peptidoglycan binding"/>
    <property type="evidence" value="ECO:0007669"/>
    <property type="project" value="InterPro"/>
</dbReference>
<keyword evidence="5" id="KW-1185">Reference proteome</keyword>
<dbReference type="EMBL" id="JABBFX010000001">
    <property type="protein sequence ID" value="NML44757.1"/>
    <property type="molecule type" value="Genomic_DNA"/>
</dbReference>
<name>A0A848H2Q9_9BURK</name>
<evidence type="ECO:0000256" key="1">
    <source>
        <dbReference type="SAM" id="MobiDB-lite"/>
    </source>
</evidence>
<dbReference type="AlphaFoldDB" id="A0A848H2Q9"/>
<dbReference type="Proteomes" id="UP000541185">
    <property type="component" value="Unassembled WGS sequence"/>
</dbReference>
<feature type="domain" description="SPOR" evidence="3">
    <location>
        <begin position="170"/>
        <end position="248"/>
    </location>
</feature>
<dbReference type="InterPro" id="IPR007730">
    <property type="entry name" value="SPOR-like_dom"/>
</dbReference>
<sequence>MALFKLRKKKVDEPVAAPATPAESIEAMRRRARHRLIGAVVLVLAGVVGFPLLFDTQPRPVAVDIPIEIPDRNKVKPLPPPPAAAPSAPAAAAEPATAVKGAQQASAPADQKVAQAAAAQTKEEIITEAPEKKPEPPKAEAKPQPKPEPKAQAKADDSAKARALLDGKTVADSGRFVVQVGAFAEEAKARQAQQKLERAGLKNYRQVAETEEGKRIRVRAGPFASRSEADKAAEKIKGLDLPARVLTL</sequence>
<dbReference type="GO" id="GO:0032153">
    <property type="term" value="C:cell division site"/>
    <property type="evidence" value="ECO:0007669"/>
    <property type="project" value="TreeGrafter"/>
</dbReference>
<gene>
    <name evidence="4" type="ORF">HHL11_13410</name>
</gene>
<dbReference type="SUPFAM" id="SSF110997">
    <property type="entry name" value="Sporulation related repeat"/>
    <property type="match status" value="1"/>
</dbReference>
<protein>
    <submittedName>
        <fullName evidence="4">SPOR domain-containing protein</fullName>
    </submittedName>
</protein>